<keyword evidence="3" id="KW-0964">Secreted</keyword>
<dbReference type="SUPFAM" id="SSF52743">
    <property type="entry name" value="Subtilisin-like"/>
    <property type="match status" value="1"/>
</dbReference>
<keyword evidence="4 7" id="KW-0645">Protease</keyword>
<keyword evidence="6 7" id="KW-0720">Serine protease</keyword>
<dbReference type="PROSITE" id="PS51257">
    <property type="entry name" value="PROKAR_LIPOPROTEIN"/>
    <property type="match status" value="1"/>
</dbReference>
<dbReference type="InterPro" id="IPR036852">
    <property type="entry name" value="Peptidase_S8/S53_dom_sf"/>
</dbReference>
<dbReference type="Pfam" id="PF00082">
    <property type="entry name" value="Peptidase_S8"/>
    <property type="match status" value="1"/>
</dbReference>
<keyword evidence="11" id="KW-1185">Reference proteome</keyword>
<organism evidence="10 11">
    <name type="scientific">Thermosipho japonicus</name>
    <dbReference type="NCBI Taxonomy" id="90323"/>
    <lineage>
        <taxon>Bacteria</taxon>
        <taxon>Thermotogati</taxon>
        <taxon>Thermotogota</taxon>
        <taxon>Thermotogae</taxon>
        <taxon>Thermotogales</taxon>
        <taxon>Fervidobacteriaceae</taxon>
        <taxon>Thermosipho</taxon>
    </lineage>
</organism>
<comment type="similarity">
    <text evidence="2 7 8">Belongs to the peptidase S8 family.</text>
</comment>
<feature type="active site" description="Charge relay system" evidence="7">
    <location>
        <position position="191"/>
    </location>
</feature>
<evidence type="ECO:0000256" key="3">
    <source>
        <dbReference type="ARBA" id="ARBA00022525"/>
    </source>
</evidence>
<dbReference type="PRINTS" id="PR00723">
    <property type="entry name" value="SUBTILISIN"/>
</dbReference>
<evidence type="ECO:0000256" key="2">
    <source>
        <dbReference type="ARBA" id="ARBA00011073"/>
    </source>
</evidence>
<evidence type="ECO:0000256" key="7">
    <source>
        <dbReference type="PROSITE-ProRule" id="PRU01240"/>
    </source>
</evidence>
<gene>
    <name evidence="10" type="ORF">HNP65_001826</name>
</gene>
<dbReference type="InterPro" id="IPR000209">
    <property type="entry name" value="Peptidase_S8/S53_dom"/>
</dbReference>
<dbReference type="InterPro" id="IPR022398">
    <property type="entry name" value="Peptidase_S8_His-AS"/>
</dbReference>
<dbReference type="InterPro" id="IPR050131">
    <property type="entry name" value="Peptidase_S8_subtilisin-like"/>
</dbReference>
<evidence type="ECO:0000313" key="11">
    <source>
        <dbReference type="Proteomes" id="UP000555828"/>
    </source>
</evidence>
<dbReference type="PROSITE" id="PS00137">
    <property type="entry name" value="SUBTILASE_HIS"/>
    <property type="match status" value="1"/>
</dbReference>
<evidence type="ECO:0000256" key="6">
    <source>
        <dbReference type="ARBA" id="ARBA00022825"/>
    </source>
</evidence>
<feature type="domain" description="Peptidase S8/S53" evidence="9">
    <location>
        <begin position="183"/>
        <end position="447"/>
    </location>
</feature>
<comment type="subcellular location">
    <subcellularLocation>
        <location evidence="1">Secreted</location>
    </subcellularLocation>
</comment>
<dbReference type="CDD" id="cd07484">
    <property type="entry name" value="Peptidases_S8_Thermitase_like"/>
    <property type="match status" value="1"/>
</dbReference>
<feature type="active site" description="Charge relay system" evidence="7">
    <location>
        <position position="400"/>
    </location>
</feature>
<name>A0A841GI10_9BACT</name>
<evidence type="ECO:0000256" key="4">
    <source>
        <dbReference type="ARBA" id="ARBA00022670"/>
    </source>
</evidence>
<dbReference type="InterPro" id="IPR023828">
    <property type="entry name" value="Peptidase_S8_Ser-AS"/>
</dbReference>
<dbReference type="GO" id="GO:0005576">
    <property type="term" value="C:extracellular region"/>
    <property type="evidence" value="ECO:0007669"/>
    <property type="project" value="UniProtKB-SubCell"/>
</dbReference>
<dbReference type="EMBL" id="JACHEX010000006">
    <property type="protein sequence ID" value="MBB6063356.1"/>
    <property type="molecule type" value="Genomic_DNA"/>
</dbReference>
<dbReference type="PROSITE" id="PS00136">
    <property type="entry name" value="SUBTILASE_ASP"/>
    <property type="match status" value="1"/>
</dbReference>
<dbReference type="RefSeq" id="WP_184619937.1">
    <property type="nucleotide sequence ID" value="NZ_JACHEX010000006.1"/>
</dbReference>
<evidence type="ECO:0000259" key="9">
    <source>
        <dbReference type="Pfam" id="PF00082"/>
    </source>
</evidence>
<dbReference type="GO" id="GO:0006508">
    <property type="term" value="P:proteolysis"/>
    <property type="evidence" value="ECO:0007669"/>
    <property type="project" value="UniProtKB-KW"/>
</dbReference>
<dbReference type="Gene3D" id="3.40.50.200">
    <property type="entry name" value="Peptidase S8/S53 domain"/>
    <property type="match status" value="1"/>
</dbReference>
<dbReference type="GO" id="GO:0004252">
    <property type="term" value="F:serine-type endopeptidase activity"/>
    <property type="evidence" value="ECO:0007669"/>
    <property type="project" value="UniProtKB-UniRule"/>
</dbReference>
<dbReference type="EC" id="3.4.21.-" evidence="10"/>
<dbReference type="InterPro" id="IPR015500">
    <property type="entry name" value="Peptidase_S8_subtilisin-rel"/>
</dbReference>
<feature type="active site" description="Charge relay system" evidence="7">
    <location>
        <position position="227"/>
    </location>
</feature>
<evidence type="ECO:0000313" key="10">
    <source>
        <dbReference type="EMBL" id="MBB6063356.1"/>
    </source>
</evidence>
<dbReference type="PROSITE" id="PS51892">
    <property type="entry name" value="SUBTILASE"/>
    <property type="match status" value="1"/>
</dbReference>
<dbReference type="PANTHER" id="PTHR43806">
    <property type="entry name" value="PEPTIDASE S8"/>
    <property type="match status" value="1"/>
</dbReference>
<reference evidence="10 11" key="1">
    <citation type="submission" date="2020-08" db="EMBL/GenBank/DDBJ databases">
        <title>Genomic Encyclopedia of Type Strains, Phase IV (KMG-IV): sequencing the most valuable type-strain genomes for metagenomic binning, comparative biology and taxonomic classification.</title>
        <authorList>
            <person name="Goeker M."/>
        </authorList>
    </citation>
    <scope>NUCLEOTIDE SEQUENCE [LARGE SCALE GENOMIC DNA]</scope>
    <source>
        <strain evidence="10 11">DSM 13481</strain>
    </source>
</reference>
<evidence type="ECO:0000256" key="1">
    <source>
        <dbReference type="ARBA" id="ARBA00004613"/>
    </source>
</evidence>
<dbReference type="PANTHER" id="PTHR43806:SF11">
    <property type="entry name" value="CEREVISIN-RELATED"/>
    <property type="match status" value="1"/>
</dbReference>
<keyword evidence="5 7" id="KW-0378">Hydrolase</keyword>
<dbReference type="InterPro" id="IPR034084">
    <property type="entry name" value="Thermitase-like_dom"/>
</dbReference>
<dbReference type="AlphaFoldDB" id="A0A841GI10"/>
<dbReference type="PROSITE" id="PS00138">
    <property type="entry name" value="SUBTILASE_SER"/>
    <property type="match status" value="1"/>
</dbReference>
<evidence type="ECO:0000256" key="5">
    <source>
        <dbReference type="ARBA" id="ARBA00022801"/>
    </source>
</evidence>
<sequence length="560" mass="60107">MKKVLLIVLAVVTFVLFGCMDSNVTKNTDGAVSTNPLEFLKGKSLSDLTLVSSKATSYATVYGTVKLPNGTYAPYSVENQNAEFVKGEYVVYYEGDIQNISKLGISVENAYSTNSLDGKKAYIFKVKADDKKLNVLKKLGGVKYIEPNYIYRAFAVPNDSYYSYQWHYEAINLPKAWDVIKSANVVVAVVDTGVSFTHPDLQGIFVQGYDFVDNDSDPTDPAKDVSHGTHVTGTIAALSNNGKGVAGVNWGGYGIKIMPIRVLGADGSGTLDAVAQGVRYAADHGAKIINMSLGGGGDSQILRDAIQYAYNKGVTIVCAAGNENGPVSYPAKYPETIAVAAVRYDLQRAPYSNYGPEVDVAAPGGDTSVDQNGDGYADGVLSTAWTPSNGDTYMFLQGTSMAAPHVAGVAALLYASGKTQPEEIRAALKNTAKDLGPTGEDDYYGAGLIDAYAAINYNGGSTNPPNPEPQPSDVETKVFVLRYNFWTGSYEVVSEFGKVSNGNYTLKSVIPGYYSYVCAWRDYNNNGVIDTGDYFGYKGSYTFISGRTYGPIDIAMQVEN</sequence>
<evidence type="ECO:0000256" key="8">
    <source>
        <dbReference type="RuleBase" id="RU003355"/>
    </source>
</evidence>
<accession>A0A841GI10</accession>
<dbReference type="Proteomes" id="UP000555828">
    <property type="component" value="Unassembled WGS sequence"/>
</dbReference>
<protein>
    <submittedName>
        <fullName evidence="10">Serine protease</fullName>
        <ecNumber evidence="10">3.4.21.-</ecNumber>
    </submittedName>
</protein>
<dbReference type="InterPro" id="IPR023827">
    <property type="entry name" value="Peptidase_S8_Asp-AS"/>
</dbReference>
<proteinExistence type="inferred from homology"/>
<comment type="caution">
    <text evidence="10">The sequence shown here is derived from an EMBL/GenBank/DDBJ whole genome shotgun (WGS) entry which is preliminary data.</text>
</comment>